<dbReference type="PANTHER" id="PTHR24094">
    <property type="entry name" value="SECRETED PROTEIN"/>
    <property type="match status" value="1"/>
</dbReference>
<dbReference type="GO" id="GO:0004519">
    <property type="term" value="F:endonuclease activity"/>
    <property type="evidence" value="ECO:0007669"/>
    <property type="project" value="UniProtKB-KW"/>
</dbReference>
<dbReference type="RefSeq" id="WP_045530870.1">
    <property type="nucleotide sequence ID" value="NZ_CP011045.1"/>
</dbReference>
<dbReference type="PANTHER" id="PTHR24094:SF15">
    <property type="entry name" value="AMP-DEPENDENT SYNTHETASE_LIGASE DOMAIN-CONTAINING PROTEIN-RELATED"/>
    <property type="match status" value="1"/>
</dbReference>
<dbReference type="KEGG" id="cmh:VO01_15610"/>
<accession>A0A0D5CM07</accession>
<protein>
    <submittedName>
        <fullName evidence="3">HNH endonuclease</fullName>
    </submittedName>
</protein>
<reference evidence="3 5" key="2">
    <citation type="submission" date="2018-08" db="EMBL/GenBank/DDBJ databases">
        <title>Genome Sequence of Clavibacter michiganensis Subspecies type strains, and the Atypical Peach-Colored Strains Isolated from Tomato.</title>
        <authorList>
            <person name="Osdaghi E."/>
            <person name="Portier P."/>
            <person name="Briand M."/>
            <person name="Jacques M.-A."/>
        </authorList>
    </citation>
    <scope>NUCLEOTIDE SEQUENCE [LARGE SCALE GENOMIC DNA]</scope>
    <source>
        <strain evidence="3 5">CFBP 6488</strain>
    </source>
</reference>
<dbReference type="OrthoDB" id="5196645at2"/>
<dbReference type="HOGENOM" id="CLU_043034_0_1_11"/>
<evidence type="ECO:0000313" key="4">
    <source>
        <dbReference type="Proteomes" id="UP000032604"/>
    </source>
</evidence>
<geneLocation type="plasmid" evidence="2 4">
    <name>pCI2</name>
</geneLocation>
<proteinExistence type="predicted"/>
<dbReference type="InterPro" id="IPR011089">
    <property type="entry name" value="GmrSD_C"/>
</dbReference>
<name>A0A0D5CM07_9MICO</name>
<dbReference type="Proteomes" id="UP000266634">
    <property type="component" value="Unassembled WGS sequence"/>
</dbReference>
<feature type="domain" description="GmrSD restriction endonucleases C-terminal" evidence="1">
    <location>
        <begin position="112"/>
        <end position="241"/>
    </location>
</feature>
<reference evidence="2 4" key="1">
    <citation type="journal article" date="2015" name="Genome Announc.">
        <title>Complete Genome Sequence of Clavibacter michiganensis subsp. insidiosus R1-1 Using PacBio Single-Molecule Real-Time Technology.</title>
        <authorList>
            <person name="Lu Y."/>
            <person name="Samac D.A."/>
            <person name="Glazebrook J."/>
            <person name="Ishimaru C.A."/>
        </authorList>
    </citation>
    <scope>NUCLEOTIDE SEQUENCE [LARGE SCALE GENOMIC DNA]</scope>
    <source>
        <strain evidence="2 4">R1-1</strain>
        <plasmid evidence="2 4">pCI2</plasmid>
    </source>
</reference>
<dbReference type="EMBL" id="CP011045">
    <property type="protein sequence ID" value="AJW80671.1"/>
    <property type="molecule type" value="Genomic_DNA"/>
</dbReference>
<evidence type="ECO:0000259" key="1">
    <source>
        <dbReference type="Pfam" id="PF07510"/>
    </source>
</evidence>
<keyword evidence="2" id="KW-0614">Plasmid</keyword>
<dbReference type="PATRIC" id="fig|33014.5.peg.3220"/>
<evidence type="ECO:0000313" key="2">
    <source>
        <dbReference type="EMBL" id="AJW80671.1"/>
    </source>
</evidence>
<dbReference type="Pfam" id="PF07510">
    <property type="entry name" value="GmrSD_C"/>
    <property type="match status" value="1"/>
</dbReference>
<keyword evidence="3" id="KW-0540">Nuclease</keyword>
<organism evidence="2 4">
    <name type="scientific">Clavibacter michiganensis subsp. insidiosus</name>
    <dbReference type="NCBI Taxonomy" id="33014"/>
    <lineage>
        <taxon>Bacteria</taxon>
        <taxon>Bacillati</taxon>
        <taxon>Actinomycetota</taxon>
        <taxon>Actinomycetes</taxon>
        <taxon>Micrococcales</taxon>
        <taxon>Microbacteriaceae</taxon>
        <taxon>Clavibacter</taxon>
    </lineage>
</organism>
<gene>
    <name evidence="3" type="ORF">DZF93_02400</name>
    <name evidence="2" type="ORF">VO01_15610</name>
</gene>
<keyword evidence="3" id="KW-0378">Hydrolase</keyword>
<dbReference type="Proteomes" id="UP000032604">
    <property type="component" value="Plasmid pCI2"/>
</dbReference>
<dbReference type="AlphaFoldDB" id="A0A0D5CM07"/>
<keyword evidence="3" id="KW-0255">Endonuclease</keyword>
<evidence type="ECO:0000313" key="5">
    <source>
        <dbReference type="Proteomes" id="UP000266634"/>
    </source>
</evidence>
<dbReference type="EMBL" id="QWEA01000041">
    <property type="protein sequence ID" value="RIJ44554.1"/>
    <property type="molecule type" value="Genomic_DNA"/>
</dbReference>
<evidence type="ECO:0000313" key="3">
    <source>
        <dbReference type="EMBL" id="RIJ44554.1"/>
    </source>
</evidence>
<sequence length="257" mass="27190">MRARARRLYLLAALVVGLGTLAAGYYAVDFVSPDVKADETTPAASGAPAAASSGPVVDALTSAGLVHGGTVDATAVRTLVDALPADTHARTPNYDRAAYGPSWADTDHNGCDQRNDVLARDLTAVTYTKTDPGCTVATGHLADVYTGRSIDFTRGKATSAAVQIDHLVPLGWAWQHGAATWTADRREKFATDFNNLQAVDGPTNEAKSDQGPATWLPPAAGYDCLYVTRFAYVLHAYSLTIDDADRAAIDHTLNTCH</sequence>